<keyword evidence="2" id="KW-0695">RNA-directed DNA polymerase</keyword>
<evidence type="ECO:0000313" key="3">
    <source>
        <dbReference type="Proteomes" id="UP000660339"/>
    </source>
</evidence>
<keyword evidence="2" id="KW-0548">Nucleotidyltransferase</keyword>
<proteinExistence type="predicted"/>
<keyword evidence="3" id="KW-1185">Reference proteome</keyword>
<organism evidence="2 3">
    <name type="scientific">Catellatospora methionotrophica</name>
    <dbReference type="NCBI Taxonomy" id="121620"/>
    <lineage>
        <taxon>Bacteria</taxon>
        <taxon>Bacillati</taxon>
        <taxon>Actinomycetota</taxon>
        <taxon>Actinomycetes</taxon>
        <taxon>Micromonosporales</taxon>
        <taxon>Micromonosporaceae</taxon>
        <taxon>Catellatospora</taxon>
    </lineage>
</organism>
<dbReference type="GO" id="GO:0003964">
    <property type="term" value="F:RNA-directed DNA polymerase activity"/>
    <property type="evidence" value="ECO:0007669"/>
    <property type="project" value="UniProtKB-KW"/>
</dbReference>
<dbReference type="Proteomes" id="UP000660339">
    <property type="component" value="Unassembled WGS sequence"/>
</dbReference>
<gene>
    <name evidence="2" type="ORF">Cme02nite_71340</name>
</gene>
<dbReference type="Pfam" id="PF00078">
    <property type="entry name" value="RVT_1"/>
    <property type="match status" value="1"/>
</dbReference>
<reference evidence="2" key="1">
    <citation type="submission" date="2021-01" db="EMBL/GenBank/DDBJ databases">
        <title>Whole genome shotgun sequence of Catellatospora methionotrophica NBRC 14553.</title>
        <authorList>
            <person name="Komaki H."/>
            <person name="Tamura T."/>
        </authorList>
    </citation>
    <scope>NUCLEOTIDE SEQUENCE</scope>
    <source>
        <strain evidence="2">NBRC 14553</strain>
    </source>
</reference>
<dbReference type="CDD" id="cd01646">
    <property type="entry name" value="RT_Bac_retron_I"/>
    <property type="match status" value="1"/>
</dbReference>
<dbReference type="PANTHER" id="PTHR34047">
    <property type="entry name" value="NUCLEAR INTRON MATURASE 1, MITOCHONDRIAL-RELATED"/>
    <property type="match status" value="1"/>
</dbReference>
<dbReference type="AlphaFoldDB" id="A0A8J3LGA5"/>
<comment type="caution">
    <text evidence="2">The sequence shown here is derived from an EMBL/GenBank/DDBJ whole genome shotgun (WGS) entry which is preliminary data.</text>
</comment>
<dbReference type="EMBL" id="BONJ01000044">
    <property type="protein sequence ID" value="GIG18802.1"/>
    <property type="molecule type" value="Genomic_DNA"/>
</dbReference>
<dbReference type="PROSITE" id="PS50878">
    <property type="entry name" value="RT_POL"/>
    <property type="match status" value="1"/>
</dbReference>
<protein>
    <submittedName>
        <fullName evidence="2">Reverse transcriptase</fullName>
    </submittedName>
</protein>
<dbReference type="InterPro" id="IPR000477">
    <property type="entry name" value="RT_dom"/>
</dbReference>
<evidence type="ECO:0000259" key="1">
    <source>
        <dbReference type="PROSITE" id="PS50878"/>
    </source>
</evidence>
<name>A0A8J3LGA5_9ACTN</name>
<dbReference type="InterPro" id="IPR051083">
    <property type="entry name" value="GrpII_Intron_Splice-Mob/Def"/>
</dbReference>
<evidence type="ECO:0000313" key="2">
    <source>
        <dbReference type="EMBL" id="GIG18802.1"/>
    </source>
</evidence>
<feature type="domain" description="Reverse transcriptase" evidence="1">
    <location>
        <begin position="1"/>
        <end position="301"/>
    </location>
</feature>
<keyword evidence="2" id="KW-0808">Transferase</keyword>
<dbReference type="PANTHER" id="PTHR34047:SF8">
    <property type="entry name" value="PROTEIN YKFC"/>
    <property type="match status" value="1"/>
</dbReference>
<accession>A0A8J3LGA5</accession>
<sequence length="539" mass="60983">MPSVGRAAIERAVLNVANRGDTDVFPYPIENHVFHDRANEISDLIEKMSVDFNGSLDRIPLASYSCLAPIGYTGYRWATPIDPLWNAYLLSLVLSLAPKIEAARIDPAEQTVFSYRYDDTSLSGVFEIDGWGKFQERCYELASQHAYIVSVDIADFYSRIYHHRLDNALREVDDSGLTRTKQIIAILTKLSNGTSYGLPVGGNAARLLSELVLNRVDRLLMADPHLGEFCRYADDYRFFVKDLQSAHRCIGMLSEKLMRNEGFSLQKAKTRIMTSAEYQLVTEPNQIAEPGGPGKFLGLRLHFDPYSTTAVEDYERMMAQVAEFDILGLLREEITKGRVHVALTKKLVGALRYLDESSRIQAVVSLLDNIDTLAPVVPQVMLSIRQCLDDTRDIGAINSIHRAIRQLITDGHYIAKNDLNLSYMVRVLASHHSVENERLLIRLYDEPHGYGTQSAPNIQRDVMLTLAKWDVRYWLSERKHSFGVDHAWVRRAFRLSSYRLGDEGRHWRGANRVPVDTLDAIAQDWAAARSASPAWVIPV</sequence>